<proteinExistence type="predicted"/>
<keyword evidence="4" id="KW-1185">Reference proteome</keyword>
<organism evidence="3 4">
    <name type="scientific">Panaeolus cyanescens</name>
    <dbReference type="NCBI Taxonomy" id="181874"/>
    <lineage>
        <taxon>Eukaryota</taxon>
        <taxon>Fungi</taxon>
        <taxon>Dikarya</taxon>
        <taxon>Basidiomycota</taxon>
        <taxon>Agaricomycotina</taxon>
        <taxon>Agaricomycetes</taxon>
        <taxon>Agaricomycetidae</taxon>
        <taxon>Agaricales</taxon>
        <taxon>Agaricineae</taxon>
        <taxon>Galeropsidaceae</taxon>
        <taxon>Panaeolus</taxon>
    </lineage>
</organism>
<evidence type="ECO:0000256" key="2">
    <source>
        <dbReference type="SAM" id="Phobius"/>
    </source>
</evidence>
<dbReference type="EMBL" id="NHTK01000187">
    <property type="protein sequence ID" value="PPR08017.1"/>
    <property type="molecule type" value="Genomic_DNA"/>
</dbReference>
<keyword evidence="2" id="KW-1133">Transmembrane helix</keyword>
<gene>
    <name evidence="3" type="ORF">CVT24_011078</name>
</gene>
<dbReference type="InParanoid" id="A0A409YYC7"/>
<dbReference type="SUPFAM" id="SSF58100">
    <property type="entry name" value="Bacterial hemolysins"/>
    <property type="match status" value="1"/>
</dbReference>
<dbReference type="AlphaFoldDB" id="A0A409YYC7"/>
<feature type="transmembrane region" description="Helical" evidence="2">
    <location>
        <begin position="197"/>
        <end position="223"/>
    </location>
</feature>
<dbReference type="Gene3D" id="1.20.1170.10">
    <property type="match status" value="1"/>
</dbReference>
<protein>
    <submittedName>
        <fullName evidence="3">Uncharacterized protein</fullName>
    </submittedName>
</protein>
<feature type="transmembrane region" description="Helical" evidence="2">
    <location>
        <begin position="229"/>
        <end position="253"/>
    </location>
</feature>
<evidence type="ECO:0000256" key="1">
    <source>
        <dbReference type="SAM" id="Coils"/>
    </source>
</evidence>
<sequence>MSDLPPAYDSIKELGVWDSIPDNIKATLPQLTKLPASVQEKAQAAMLDEATKPETYQTLMDEVKALGDSVNVIDQTFETVRVGLKAIDDKHYTDKDDFLDTIVPEIADEDMESAKADLKEFINRSDPYGNKLNSKETHDKAQKLSQEIVDLQNEMREFKDTFDKFADDQKAKIDGEISIKNERLGVLELEIKRCQTIVMAMGIALGVTVFATGAGAVGALAALGPLGPGVAIGIVIVGAIAAISELGVLIAYVKETNDKNAEYNRIKGEVADLTKALEDLKLVRASLMTMKDDIETICVRLDRFKAIWALVAHDAQEILDRIDNVINTGGSDRAFKNRIKIVKDLYSKLADALREYATNMGDKGPDS</sequence>
<keyword evidence="2" id="KW-0812">Transmembrane</keyword>
<feature type="coiled-coil region" evidence="1">
    <location>
        <begin position="134"/>
        <end position="168"/>
    </location>
</feature>
<reference evidence="3 4" key="1">
    <citation type="journal article" date="2018" name="Evol. Lett.">
        <title>Horizontal gene cluster transfer increased hallucinogenic mushroom diversity.</title>
        <authorList>
            <person name="Reynolds H.T."/>
            <person name="Vijayakumar V."/>
            <person name="Gluck-Thaler E."/>
            <person name="Korotkin H.B."/>
            <person name="Matheny P.B."/>
            <person name="Slot J.C."/>
        </authorList>
    </citation>
    <scope>NUCLEOTIDE SEQUENCE [LARGE SCALE GENOMIC DNA]</scope>
    <source>
        <strain evidence="3 4">2629</strain>
    </source>
</reference>
<dbReference type="Proteomes" id="UP000284842">
    <property type="component" value="Unassembled WGS sequence"/>
</dbReference>
<keyword evidence="1" id="KW-0175">Coiled coil</keyword>
<keyword evidence="2" id="KW-0472">Membrane</keyword>
<name>A0A409YYC7_9AGAR</name>
<dbReference type="OrthoDB" id="3173702at2759"/>
<comment type="caution">
    <text evidence="3">The sequence shown here is derived from an EMBL/GenBank/DDBJ whole genome shotgun (WGS) entry which is preliminary data.</text>
</comment>
<evidence type="ECO:0000313" key="4">
    <source>
        <dbReference type="Proteomes" id="UP000284842"/>
    </source>
</evidence>
<accession>A0A409YYC7</accession>
<evidence type="ECO:0000313" key="3">
    <source>
        <dbReference type="EMBL" id="PPR08017.1"/>
    </source>
</evidence>